<dbReference type="EMBL" id="JBJURJ010000010">
    <property type="protein sequence ID" value="MFM9329779.1"/>
    <property type="molecule type" value="Genomic_DNA"/>
</dbReference>
<gene>
    <name evidence="1" type="ORF">ACI1P1_15900</name>
</gene>
<organism evidence="1 2">
    <name type="scientific">Paenibacillus mesotrionivorans</name>
    <dbReference type="NCBI Taxonomy" id="3160968"/>
    <lineage>
        <taxon>Bacteria</taxon>
        <taxon>Bacillati</taxon>
        <taxon>Bacillota</taxon>
        <taxon>Bacilli</taxon>
        <taxon>Bacillales</taxon>
        <taxon>Paenibacillaceae</taxon>
        <taxon>Paenibacillus</taxon>
    </lineage>
</organism>
<keyword evidence="2" id="KW-1185">Reference proteome</keyword>
<evidence type="ECO:0000313" key="2">
    <source>
        <dbReference type="Proteomes" id="UP001631969"/>
    </source>
</evidence>
<proteinExistence type="predicted"/>
<comment type="caution">
    <text evidence="1">The sequence shown here is derived from an EMBL/GenBank/DDBJ whole genome shotgun (WGS) entry which is preliminary data.</text>
</comment>
<accession>A0ACC7NYD2</accession>
<evidence type="ECO:0000313" key="1">
    <source>
        <dbReference type="EMBL" id="MFM9329779.1"/>
    </source>
</evidence>
<sequence length="278" mass="32135">MNLFEKIFNYQILSRLEDSGVFMVTAHERAWLKTMLAHPAATEAFTPETLEKLQTLLEPDDTLDTDRYLLQKGASVEKQVYHPLLRTVRRLIQTKSGFRLSCRVKDGRIHTGQPGYPYKLEYSMVKREWYLLWFHLQNHAFMSTRLDNILSLEAEPVHPQTADALCRRIGRLLDTRRSEVLIEIVPIYNEELSRILYAFSSFEKDVVYDGDSDTYRVKVTVMGDQAEYLLSKIRFLGKRVRVVDGSYLKRRMLEASTKALDRYGAGSPDAEEGEALSS</sequence>
<dbReference type="Proteomes" id="UP001631969">
    <property type="component" value="Unassembled WGS sequence"/>
</dbReference>
<protein>
    <submittedName>
        <fullName evidence="1">WYL domain-containing protein</fullName>
    </submittedName>
</protein>
<reference evidence="1" key="1">
    <citation type="submission" date="2024-12" db="EMBL/GenBank/DDBJ databases">
        <authorList>
            <person name="Wu N."/>
        </authorList>
    </citation>
    <scope>NUCLEOTIDE SEQUENCE</scope>
    <source>
        <strain evidence="1">P15</strain>
    </source>
</reference>
<name>A0ACC7NYD2_9BACL</name>